<dbReference type="EMBL" id="VTPC01060379">
    <property type="protein sequence ID" value="KAF2889935.1"/>
    <property type="molecule type" value="Genomic_DNA"/>
</dbReference>
<proteinExistence type="predicted"/>
<evidence type="ECO:0000313" key="3">
    <source>
        <dbReference type="Proteomes" id="UP000801492"/>
    </source>
</evidence>
<dbReference type="OrthoDB" id="41323at2759"/>
<feature type="compositionally biased region" description="Polar residues" evidence="1">
    <location>
        <begin position="137"/>
        <end position="153"/>
    </location>
</feature>
<feature type="region of interest" description="Disordered" evidence="1">
    <location>
        <begin position="303"/>
        <end position="323"/>
    </location>
</feature>
<keyword evidence="3" id="KW-1185">Reference proteome</keyword>
<feature type="region of interest" description="Disordered" evidence="1">
    <location>
        <begin position="135"/>
        <end position="154"/>
    </location>
</feature>
<sequence length="323" mass="36500">MAEQYNSIVTKLMDATPQVQGRFYIAGVAKPRIGTDFLREHKLLVINTYPRRDIPRHVTVLLYRHILIAPGSKHFVTTELPIAKLPRRLLLEKLRTAKTEFAYMTEQSIHHPSKSLSTSLLRMVRKTEPSPPMHSFLENQSHPNVASDSQPQIEYSKPQDCCHDSFWIISIPSDDFWSIRKLLNAQQIAAHLQAPLDAYLADSIRNDRRSTLVAYSVHDALLCLTIDASHVAIAQQFETSLRRLRPKATGVILVSEVFPLHTGGPMSNLPYGQRANKASPRQLRQLDFIDQLSTAIQHVAQWPTSGRESPSRFLATPISSFSP</sequence>
<evidence type="ECO:0000313" key="2">
    <source>
        <dbReference type="EMBL" id="KAF2889935.1"/>
    </source>
</evidence>
<organism evidence="2 3">
    <name type="scientific">Ignelater luminosus</name>
    <name type="common">Cucubano</name>
    <name type="synonym">Pyrophorus luminosus</name>
    <dbReference type="NCBI Taxonomy" id="2038154"/>
    <lineage>
        <taxon>Eukaryota</taxon>
        <taxon>Metazoa</taxon>
        <taxon>Ecdysozoa</taxon>
        <taxon>Arthropoda</taxon>
        <taxon>Hexapoda</taxon>
        <taxon>Insecta</taxon>
        <taxon>Pterygota</taxon>
        <taxon>Neoptera</taxon>
        <taxon>Endopterygota</taxon>
        <taxon>Coleoptera</taxon>
        <taxon>Polyphaga</taxon>
        <taxon>Elateriformia</taxon>
        <taxon>Elateroidea</taxon>
        <taxon>Elateridae</taxon>
        <taxon>Agrypninae</taxon>
        <taxon>Pyrophorini</taxon>
        <taxon>Ignelater</taxon>
    </lineage>
</organism>
<name>A0A8K0G333_IGNLU</name>
<reference evidence="2" key="1">
    <citation type="submission" date="2019-08" db="EMBL/GenBank/DDBJ databases">
        <title>The genome of the North American firefly Photinus pyralis.</title>
        <authorList>
            <consortium name="Photinus pyralis genome working group"/>
            <person name="Fallon T.R."/>
            <person name="Sander Lower S.E."/>
            <person name="Weng J.-K."/>
        </authorList>
    </citation>
    <scope>NUCLEOTIDE SEQUENCE</scope>
    <source>
        <strain evidence="2">TRF0915ILg1</strain>
        <tissue evidence="2">Whole body</tissue>
    </source>
</reference>
<evidence type="ECO:0000256" key="1">
    <source>
        <dbReference type="SAM" id="MobiDB-lite"/>
    </source>
</evidence>
<comment type="caution">
    <text evidence="2">The sequence shown here is derived from an EMBL/GenBank/DDBJ whole genome shotgun (WGS) entry which is preliminary data.</text>
</comment>
<dbReference type="Proteomes" id="UP000801492">
    <property type="component" value="Unassembled WGS sequence"/>
</dbReference>
<protein>
    <submittedName>
        <fullName evidence="2">Uncharacterized protein</fullName>
    </submittedName>
</protein>
<accession>A0A8K0G333</accession>
<dbReference type="AlphaFoldDB" id="A0A8K0G333"/>
<gene>
    <name evidence="2" type="ORF">ILUMI_16238</name>
</gene>